<dbReference type="GO" id="GO:0042956">
    <property type="term" value="P:maltodextrin transmembrane transport"/>
    <property type="evidence" value="ECO:0007669"/>
    <property type="project" value="TreeGrafter"/>
</dbReference>
<keyword evidence="2" id="KW-0813">Transport</keyword>
<accession>A0A3S4XYZ6</accession>
<evidence type="ECO:0000256" key="1">
    <source>
        <dbReference type="ARBA" id="ARBA00008520"/>
    </source>
</evidence>
<name>A0A3S4XYZ6_9ACTN</name>
<dbReference type="RefSeq" id="WP_061786909.1">
    <property type="nucleotide sequence ID" value="NZ_CP072386.1"/>
</dbReference>
<gene>
    <name evidence="5" type="ORF">NCTC12967_01704</name>
</gene>
<reference evidence="5 6" key="1">
    <citation type="submission" date="2018-12" db="EMBL/GenBank/DDBJ databases">
        <authorList>
            <consortium name="Pathogen Informatics"/>
        </authorList>
    </citation>
    <scope>NUCLEOTIDE SEQUENCE [LARGE SCALE GENOMIC DNA]</scope>
    <source>
        <strain evidence="5 6">NCTC12967</strain>
    </source>
</reference>
<evidence type="ECO:0000313" key="5">
    <source>
        <dbReference type="EMBL" id="VEH70409.1"/>
    </source>
</evidence>
<dbReference type="GO" id="GO:1901982">
    <property type="term" value="F:maltose binding"/>
    <property type="evidence" value="ECO:0007669"/>
    <property type="project" value="TreeGrafter"/>
</dbReference>
<sequence length="420" mass="44116">MNLTRRSVLGFGGLAAAAALSACGSNTGLGGKESSGGGPTLTQWYHQYGEEGVKEAVERYAAEYTAAKVDVKWNPGDYGSILAAQLLTNDVPDVFEVEQGGSLDMIRSGQLEDLTETIAPVRDDFNEAVIKRFTFDGKIHGIPQTIDMQLLYYRPSLLQAAGVAAPATFDDLVKAANAVATSDMGGFFAGNKGGVDVLGPLLIWASGHDQLDADRTAAAFLTDDFYAALSAYRDFYKSNGLLKAASADWFSGAAFVNGETAMQWGGLWSLPEIIAAHGDDVGVLPFPAIGAKGRVAVPFGAFGSCVAAKGKNVAAAKEFVKWLWIDQTDKQVDFSDSYGTHIPARKSLVATARKLQSGPGAKAAEFVGSHGFANDIMWSGSLGDTYSAAISNVVVQGQDPVQAFAGFADLAATELAKLKG</sequence>
<feature type="signal peptide" evidence="4">
    <location>
        <begin position="1"/>
        <end position="21"/>
    </location>
</feature>
<dbReference type="GO" id="GO:0015768">
    <property type="term" value="P:maltose transport"/>
    <property type="evidence" value="ECO:0007669"/>
    <property type="project" value="TreeGrafter"/>
</dbReference>
<feature type="chain" id="PRO_5039420422" evidence="4">
    <location>
        <begin position="22"/>
        <end position="420"/>
    </location>
</feature>
<dbReference type="AlphaFoldDB" id="A0A3S4XYZ6"/>
<dbReference type="PANTHER" id="PTHR30061:SF50">
    <property type="entry name" value="MALTOSE_MALTODEXTRIN-BINDING PERIPLASMIC PROTEIN"/>
    <property type="match status" value="1"/>
</dbReference>
<dbReference type="GO" id="GO:0055052">
    <property type="term" value="C:ATP-binding cassette (ABC) transporter complex, substrate-binding subunit-containing"/>
    <property type="evidence" value="ECO:0007669"/>
    <property type="project" value="TreeGrafter"/>
</dbReference>
<dbReference type="Pfam" id="PF01547">
    <property type="entry name" value="SBP_bac_1"/>
    <property type="match status" value="1"/>
</dbReference>
<evidence type="ECO:0000256" key="4">
    <source>
        <dbReference type="SAM" id="SignalP"/>
    </source>
</evidence>
<comment type="similarity">
    <text evidence="1">Belongs to the bacterial solute-binding protein 1 family.</text>
</comment>
<dbReference type="GeneID" id="64407168"/>
<evidence type="ECO:0000256" key="3">
    <source>
        <dbReference type="ARBA" id="ARBA00022729"/>
    </source>
</evidence>
<organism evidence="5 6">
    <name type="scientific">Arachnia propionica</name>
    <dbReference type="NCBI Taxonomy" id="1750"/>
    <lineage>
        <taxon>Bacteria</taxon>
        <taxon>Bacillati</taxon>
        <taxon>Actinomycetota</taxon>
        <taxon>Actinomycetes</taxon>
        <taxon>Propionibacteriales</taxon>
        <taxon>Propionibacteriaceae</taxon>
        <taxon>Arachnia</taxon>
    </lineage>
</organism>
<protein>
    <submittedName>
        <fullName evidence="5">Maltose ABC transporter periplasmic protein</fullName>
    </submittedName>
</protein>
<keyword evidence="6" id="KW-1185">Reference proteome</keyword>
<dbReference type="PANTHER" id="PTHR30061">
    <property type="entry name" value="MALTOSE-BINDING PERIPLASMIC PROTEIN"/>
    <property type="match status" value="1"/>
</dbReference>
<dbReference type="PROSITE" id="PS51257">
    <property type="entry name" value="PROKAR_LIPOPROTEIN"/>
    <property type="match status" value="1"/>
</dbReference>
<dbReference type="Gene3D" id="3.40.190.10">
    <property type="entry name" value="Periplasmic binding protein-like II"/>
    <property type="match status" value="1"/>
</dbReference>
<evidence type="ECO:0000256" key="2">
    <source>
        <dbReference type="ARBA" id="ARBA00022448"/>
    </source>
</evidence>
<keyword evidence="3 4" id="KW-0732">Signal</keyword>
<dbReference type="InterPro" id="IPR006059">
    <property type="entry name" value="SBP"/>
</dbReference>
<evidence type="ECO:0000313" key="6">
    <source>
        <dbReference type="Proteomes" id="UP000273044"/>
    </source>
</evidence>
<dbReference type="SUPFAM" id="SSF53850">
    <property type="entry name" value="Periplasmic binding protein-like II"/>
    <property type="match status" value="1"/>
</dbReference>
<proteinExistence type="inferred from homology"/>
<dbReference type="EMBL" id="LR134406">
    <property type="protein sequence ID" value="VEH70409.1"/>
    <property type="molecule type" value="Genomic_DNA"/>
</dbReference>
<dbReference type="Proteomes" id="UP000273044">
    <property type="component" value="Chromosome"/>
</dbReference>